<dbReference type="GO" id="GO:0008831">
    <property type="term" value="F:dTDP-4-dehydrorhamnose reductase activity"/>
    <property type="evidence" value="ECO:0007669"/>
    <property type="project" value="TreeGrafter"/>
</dbReference>
<dbReference type="SUPFAM" id="SSF51735">
    <property type="entry name" value="NAD(P)-binding Rossmann-fold domains"/>
    <property type="match status" value="1"/>
</dbReference>
<dbReference type="Pfam" id="PF04321">
    <property type="entry name" value="RmlD_sub_bind"/>
    <property type="match status" value="1"/>
</dbReference>
<dbReference type="InterPro" id="IPR029903">
    <property type="entry name" value="RmlD-like-bd"/>
</dbReference>
<dbReference type="PANTHER" id="PTHR10491:SF4">
    <property type="entry name" value="METHIONINE ADENOSYLTRANSFERASE 2 SUBUNIT BETA"/>
    <property type="match status" value="1"/>
</dbReference>
<dbReference type="PANTHER" id="PTHR10491">
    <property type="entry name" value="DTDP-4-DEHYDRORHAMNOSE REDUCTASE"/>
    <property type="match status" value="1"/>
</dbReference>
<proteinExistence type="predicted"/>
<feature type="non-terminal residue" evidence="2">
    <location>
        <position position="144"/>
    </location>
</feature>
<evidence type="ECO:0000259" key="1">
    <source>
        <dbReference type="Pfam" id="PF04321"/>
    </source>
</evidence>
<dbReference type="GO" id="GO:0019305">
    <property type="term" value="P:dTDP-rhamnose biosynthetic process"/>
    <property type="evidence" value="ECO:0007669"/>
    <property type="project" value="TreeGrafter"/>
</dbReference>
<accession>A0A382CAX6</accession>
<evidence type="ECO:0000313" key="2">
    <source>
        <dbReference type="EMBL" id="SVB23054.1"/>
    </source>
</evidence>
<dbReference type="InterPro" id="IPR036291">
    <property type="entry name" value="NAD(P)-bd_dom_sf"/>
</dbReference>
<organism evidence="2">
    <name type="scientific">marine metagenome</name>
    <dbReference type="NCBI Taxonomy" id="408172"/>
    <lineage>
        <taxon>unclassified sequences</taxon>
        <taxon>metagenomes</taxon>
        <taxon>ecological metagenomes</taxon>
    </lineage>
</organism>
<dbReference type="AlphaFoldDB" id="A0A382CAX6"/>
<name>A0A382CAX6_9ZZZZ</name>
<dbReference type="EMBL" id="UINC01033567">
    <property type="protein sequence ID" value="SVB23054.1"/>
    <property type="molecule type" value="Genomic_DNA"/>
</dbReference>
<dbReference type="GO" id="GO:0005829">
    <property type="term" value="C:cytosol"/>
    <property type="evidence" value="ECO:0007669"/>
    <property type="project" value="TreeGrafter"/>
</dbReference>
<feature type="domain" description="RmlD-like substrate binding" evidence="1">
    <location>
        <begin position="1"/>
        <end position="144"/>
    </location>
</feature>
<reference evidence="2" key="1">
    <citation type="submission" date="2018-05" db="EMBL/GenBank/DDBJ databases">
        <authorList>
            <person name="Lanie J.A."/>
            <person name="Ng W.-L."/>
            <person name="Kazmierczak K.M."/>
            <person name="Andrzejewski T.M."/>
            <person name="Davidsen T.M."/>
            <person name="Wayne K.J."/>
            <person name="Tettelin H."/>
            <person name="Glass J.I."/>
            <person name="Rusch D."/>
            <person name="Podicherti R."/>
            <person name="Tsui H.-C.T."/>
            <person name="Winkler M.E."/>
        </authorList>
    </citation>
    <scope>NUCLEOTIDE SEQUENCE</scope>
</reference>
<protein>
    <recommendedName>
        <fullName evidence="1">RmlD-like substrate binding domain-containing protein</fullName>
    </recommendedName>
</protein>
<gene>
    <name evidence="2" type="ORF">METZ01_LOCUS175908</name>
</gene>
<dbReference type="InterPro" id="IPR005913">
    <property type="entry name" value="dTDP_dehydrorham_reduct"/>
</dbReference>
<sequence length="144" mass="15192">MRILVVGRVGQLGSALSEVLPERYETKFLDQPNIDLATPSSLREIVLSSRPAVVINAAAYTAVDRAESEAALAHTINAEAPGVMASACKEIDAVFMHYSTDFVFDGASGVPYSENAPTAPVSVYGQSKLAGEEAIAAATERHVI</sequence>
<dbReference type="Gene3D" id="3.40.50.720">
    <property type="entry name" value="NAD(P)-binding Rossmann-like Domain"/>
    <property type="match status" value="1"/>
</dbReference>